<sequence precursor="true">MNALKLAAVVAIGFGTASLTTAAPPSCGACPSKAKRTVQVETADATLTASDLFVTVAACSEGSCPTADCPATCTGPGSACCAEMGCCKKTAACTGAACEKTAACTGAACEKTAACTGAACEKTAACTGAACEKTAACTGAACEKTATCDAPAPTACSLATCSDAVPATAVVVCSASSEAAPPAPSRTFACSGTACPITVCVATADACPTAACGTSACTTAACTKTACETAACSAGSCEIAACGTNACGLRGVIAKQFTTIVTSAANDLSSCAAECALACGTACRGAACDGGPCPSGVCSEIACETSPCKSAPACTSTDDCPGWVSAPALAAPSHAIPYPIAYEPAGLYGVQRTAAVDATSFGYAAPAAYAVPVETNSALPVGRWTRTLNDQSVTIAVSPNGSFTATCTVPNAGCSLSVSGDCRATEDGLLFGVVTSAKVCPGSGSHDGSVDPVSCVEVEGFCRALIDQPFSARCRVKDQSMTVSHALFGGIGFIGTPGPGEPAHLALTMFSGAYQAE</sequence>
<proteinExistence type="predicted"/>
<feature type="chain" id="PRO_5021872932" description="Stigma-specific protein, Stig1" evidence="1">
    <location>
        <begin position="23"/>
        <end position="517"/>
    </location>
</feature>
<evidence type="ECO:0000256" key="1">
    <source>
        <dbReference type="SAM" id="SignalP"/>
    </source>
</evidence>
<reference evidence="2 3" key="1">
    <citation type="submission" date="2019-02" db="EMBL/GenBank/DDBJ databases">
        <title>Deep-cultivation of Planctomycetes and their phenomic and genomic characterization uncovers novel biology.</title>
        <authorList>
            <person name="Wiegand S."/>
            <person name="Jogler M."/>
            <person name="Boedeker C."/>
            <person name="Pinto D."/>
            <person name="Vollmers J."/>
            <person name="Rivas-Marin E."/>
            <person name="Kohn T."/>
            <person name="Peeters S.H."/>
            <person name="Heuer A."/>
            <person name="Rast P."/>
            <person name="Oberbeckmann S."/>
            <person name="Bunk B."/>
            <person name="Jeske O."/>
            <person name="Meyerdierks A."/>
            <person name="Storesund J.E."/>
            <person name="Kallscheuer N."/>
            <person name="Luecker S."/>
            <person name="Lage O.M."/>
            <person name="Pohl T."/>
            <person name="Merkel B.J."/>
            <person name="Hornburger P."/>
            <person name="Mueller R.-W."/>
            <person name="Bruemmer F."/>
            <person name="Labrenz M."/>
            <person name="Spormann A.M."/>
            <person name="Op den Camp H."/>
            <person name="Overmann J."/>
            <person name="Amann R."/>
            <person name="Jetten M.S.M."/>
            <person name="Mascher T."/>
            <person name="Medema M.H."/>
            <person name="Devos D.P."/>
            <person name="Kaster A.-K."/>
            <person name="Ovreas L."/>
            <person name="Rohde M."/>
            <person name="Galperin M.Y."/>
            <person name="Jogler C."/>
        </authorList>
    </citation>
    <scope>NUCLEOTIDE SEQUENCE [LARGE SCALE GENOMIC DNA]</scope>
    <source>
        <strain evidence="2 3">CA12</strain>
    </source>
</reference>
<keyword evidence="3" id="KW-1185">Reference proteome</keyword>
<dbReference type="Proteomes" id="UP000318741">
    <property type="component" value="Chromosome"/>
</dbReference>
<keyword evidence="1" id="KW-0732">Signal</keyword>
<accession>A0A517PFM5</accession>
<evidence type="ECO:0000313" key="3">
    <source>
        <dbReference type="Proteomes" id="UP000318741"/>
    </source>
</evidence>
<evidence type="ECO:0008006" key="4">
    <source>
        <dbReference type="Google" id="ProtNLM"/>
    </source>
</evidence>
<dbReference type="RefSeq" id="WP_145361124.1">
    <property type="nucleotide sequence ID" value="NZ_CP036265.1"/>
</dbReference>
<dbReference type="AlphaFoldDB" id="A0A517PFM5"/>
<organism evidence="2 3">
    <name type="scientific">Alienimonas californiensis</name>
    <dbReference type="NCBI Taxonomy" id="2527989"/>
    <lineage>
        <taxon>Bacteria</taxon>
        <taxon>Pseudomonadati</taxon>
        <taxon>Planctomycetota</taxon>
        <taxon>Planctomycetia</taxon>
        <taxon>Planctomycetales</taxon>
        <taxon>Planctomycetaceae</taxon>
        <taxon>Alienimonas</taxon>
    </lineage>
</organism>
<gene>
    <name evidence="2" type="ORF">CA12_42990</name>
</gene>
<dbReference type="EMBL" id="CP036265">
    <property type="protein sequence ID" value="QDT18158.1"/>
    <property type="molecule type" value="Genomic_DNA"/>
</dbReference>
<name>A0A517PFM5_9PLAN</name>
<feature type="signal peptide" evidence="1">
    <location>
        <begin position="1"/>
        <end position="22"/>
    </location>
</feature>
<dbReference type="KEGG" id="acaf:CA12_42990"/>
<protein>
    <recommendedName>
        <fullName evidence="4">Stigma-specific protein, Stig1</fullName>
    </recommendedName>
</protein>
<evidence type="ECO:0000313" key="2">
    <source>
        <dbReference type="EMBL" id="QDT18158.1"/>
    </source>
</evidence>